<reference evidence="1" key="3">
    <citation type="journal article" date="2017" name="Nature">
        <title>Genome sequence of the progenitor of the wheat D genome Aegilops tauschii.</title>
        <authorList>
            <person name="Luo M.C."/>
            <person name="Gu Y.Q."/>
            <person name="Puiu D."/>
            <person name="Wang H."/>
            <person name="Twardziok S.O."/>
            <person name="Deal K.R."/>
            <person name="Huo N."/>
            <person name="Zhu T."/>
            <person name="Wang L."/>
            <person name="Wang Y."/>
            <person name="McGuire P.E."/>
            <person name="Liu S."/>
            <person name="Long H."/>
            <person name="Ramasamy R.K."/>
            <person name="Rodriguez J.C."/>
            <person name="Van S.L."/>
            <person name="Yuan L."/>
            <person name="Wang Z."/>
            <person name="Xia Z."/>
            <person name="Xiao L."/>
            <person name="Anderson O.D."/>
            <person name="Ouyang S."/>
            <person name="Liang Y."/>
            <person name="Zimin A.V."/>
            <person name="Pertea G."/>
            <person name="Qi P."/>
            <person name="Bennetzen J.L."/>
            <person name="Dai X."/>
            <person name="Dawson M.W."/>
            <person name="Muller H.G."/>
            <person name="Kugler K."/>
            <person name="Rivarola-Duarte L."/>
            <person name="Spannagl M."/>
            <person name="Mayer K.F.X."/>
            <person name="Lu F.H."/>
            <person name="Bevan M.W."/>
            <person name="Leroy P."/>
            <person name="Li P."/>
            <person name="You F.M."/>
            <person name="Sun Q."/>
            <person name="Liu Z."/>
            <person name="Lyons E."/>
            <person name="Wicker T."/>
            <person name="Salzberg S.L."/>
            <person name="Devos K.M."/>
            <person name="Dvorak J."/>
        </authorList>
    </citation>
    <scope>NUCLEOTIDE SEQUENCE [LARGE SCALE GENOMIC DNA]</scope>
    <source>
        <strain evidence="1">cv. AL8/78</strain>
    </source>
</reference>
<dbReference type="SUPFAM" id="SSF53254">
    <property type="entry name" value="Phosphoglycerate mutase-like"/>
    <property type="match status" value="1"/>
</dbReference>
<reference evidence="2" key="2">
    <citation type="journal article" date="2017" name="Nat. Plants">
        <title>The Aegilops tauschii genome reveals multiple impacts of transposons.</title>
        <authorList>
            <person name="Zhao G."/>
            <person name="Zou C."/>
            <person name="Li K."/>
            <person name="Wang K."/>
            <person name="Li T."/>
            <person name="Gao L."/>
            <person name="Zhang X."/>
            <person name="Wang H."/>
            <person name="Yang Z."/>
            <person name="Liu X."/>
            <person name="Jiang W."/>
            <person name="Mao L."/>
            <person name="Kong X."/>
            <person name="Jiao Y."/>
            <person name="Jia J."/>
        </authorList>
    </citation>
    <scope>NUCLEOTIDE SEQUENCE [LARGE SCALE GENOMIC DNA]</scope>
    <source>
        <strain evidence="2">cv. AL8/78</strain>
    </source>
</reference>
<reference evidence="2" key="1">
    <citation type="journal article" date="2014" name="Science">
        <title>Ancient hybridizations among the ancestral genomes of bread wheat.</title>
        <authorList>
            <consortium name="International Wheat Genome Sequencing Consortium,"/>
            <person name="Marcussen T."/>
            <person name="Sandve S.R."/>
            <person name="Heier L."/>
            <person name="Spannagl M."/>
            <person name="Pfeifer M."/>
            <person name="Jakobsen K.S."/>
            <person name="Wulff B.B."/>
            <person name="Steuernagel B."/>
            <person name="Mayer K.F."/>
            <person name="Olsen O.A."/>
        </authorList>
    </citation>
    <scope>NUCLEOTIDE SEQUENCE [LARGE SCALE GENOMIC DNA]</scope>
    <source>
        <strain evidence="2">cv. AL8/78</strain>
    </source>
</reference>
<accession>A0A453DJ80</accession>
<keyword evidence="2" id="KW-1185">Reference proteome</keyword>
<dbReference type="Gene3D" id="3.40.50.1240">
    <property type="entry name" value="Phosphoglycerate mutase-like"/>
    <property type="match status" value="1"/>
</dbReference>
<proteinExistence type="predicted"/>
<evidence type="ECO:0000313" key="2">
    <source>
        <dbReference type="Proteomes" id="UP000015105"/>
    </source>
</evidence>
<name>A0A453DJ80_AEGTS</name>
<organism evidence="1 2">
    <name type="scientific">Aegilops tauschii subsp. strangulata</name>
    <name type="common">Goatgrass</name>
    <dbReference type="NCBI Taxonomy" id="200361"/>
    <lineage>
        <taxon>Eukaryota</taxon>
        <taxon>Viridiplantae</taxon>
        <taxon>Streptophyta</taxon>
        <taxon>Embryophyta</taxon>
        <taxon>Tracheophyta</taxon>
        <taxon>Spermatophyta</taxon>
        <taxon>Magnoliopsida</taxon>
        <taxon>Liliopsida</taxon>
        <taxon>Poales</taxon>
        <taxon>Poaceae</taxon>
        <taxon>BOP clade</taxon>
        <taxon>Pooideae</taxon>
        <taxon>Triticodae</taxon>
        <taxon>Triticeae</taxon>
        <taxon>Triticinae</taxon>
        <taxon>Aegilops</taxon>
    </lineage>
</organism>
<dbReference type="InterPro" id="IPR013078">
    <property type="entry name" value="His_Pase_superF_clade-1"/>
</dbReference>
<reference evidence="1" key="5">
    <citation type="journal article" date="2021" name="G3 (Bethesda)">
        <title>Aegilops tauschii genome assembly Aet v5.0 features greater sequence contiguity and improved annotation.</title>
        <authorList>
            <person name="Wang L."/>
            <person name="Zhu T."/>
            <person name="Rodriguez J.C."/>
            <person name="Deal K.R."/>
            <person name="Dubcovsky J."/>
            <person name="McGuire P.E."/>
            <person name="Lux T."/>
            <person name="Spannagl M."/>
            <person name="Mayer K.F.X."/>
            <person name="Baldrich P."/>
            <person name="Meyers B.C."/>
            <person name="Huo N."/>
            <person name="Gu Y.Q."/>
            <person name="Zhou H."/>
            <person name="Devos K.M."/>
            <person name="Bennetzen J.L."/>
            <person name="Unver T."/>
            <person name="Budak H."/>
            <person name="Gulick P.J."/>
            <person name="Galiba G."/>
            <person name="Kalapos B."/>
            <person name="Nelson D.R."/>
            <person name="Li P."/>
            <person name="You F.M."/>
            <person name="Luo M.C."/>
            <person name="Dvorak J."/>
        </authorList>
    </citation>
    <scope>NUCLEOTIDE SEQUENCE [LARGE SCALE GENOMIC DNA]</scope>
    <source>
        <strain evidence="1">cv. AL8/78</strain>
    </source>
</reference>
<sequence length="104" mass="11984">MSMLIKGKKTSWLPQIASGHLDADLNETGRVSQLLWDCMAPLYYYKTFRVAFFMWNLFDFIVKVARWLSKETKPAAIYSSELKRTPDTARTIAKICNLPNVHSP</sequence>
<dbReference type="Pfam" id="PF00300">
    <property type="entry name" value="His_Phos_1"/>
    <property type="match status" value="1"/>
</dbReference>
<dbReference type="EnsemblPlants" id="AET2Gv21265600.4">
    <property type="protein sequence ID" value="AET2Gv21265600.4"/>
    <property type="gene ID" value="AET2Gv21265600"/>
</dbReference>
<dbReference type="Proteomes" id="UP000015105">
    <property type="component" value="Chromosome 2D"/>
</dbReference>
<dbReference type="Gramene" id="AET2Gv21265600.4">
    <property type="protein sequence ID" value="AET2Gv21265600.4"/>
    <property type="gene ID" value="AET2Gv21265600"/>
</dbReference>
<dbReference type="AlphaFoldDB" id="A0A453DJ80"/>
<dbReference type="InterPro" id="IPR029033">
    <property type="entry name" value="His_PPase_superfam"/>
</dbReference>
<evidence type="ECO:0000313" key="1">
    <source>
        <dbReference type="EnsemblPlants" id="AET2Gv21265600.4"/>
    </source>
</evidence>
<protein>
    <submittedName>
        <fullName evidence="1">Uncharacterized protein</fullName>
    </submittedName>
</protein>
<reference evidence="1" key="4">
    <citation type="submission" date="2019-03" db="UniProtKB">
        <authorList>
            <consortium name="EnsemblPlants"/>
        </authorList>
    </citation>
    <scope>IDENTIFICATION</scope>
</reference>